<dbReference type="eggNOG" id="KOG3073">
    <property type="taxonomic scope" value="Eukaryota"/>
</dbReference>
<accession>A0A0L0DLQ7</accession>
<dbReference type="AlphaFoldDB" id="A0A0L0DLQ7"/>
<keyword evidence="5" id="KW-0489">Methyltransferase</keyword>
<evidence type="ECO:0000256" key="4">
    <source>
        <dbReference type="ARBA" id="ARBA00022552"/>
    </source>
</evidence>
<dbReference type="InterPro" id="IPR029028">
    <property type="entry name" value="Alpha/beta_knot_MTases"/>
</dbReference>
<evidence type="ECO:0000256" key="5">
    <source>
        <dbReference type="ARBA" id="ARBA00022603"/>
    </source>
</evidence>
<dbReference type="EMBL" id="GL349477">
    <property type="protein sequence ID" value="KNC52976.1"/>
    <property type="molecule type" value="Genomic_DNA"/>
</dbReference>
<evidence type="ECO:0000256" key="8">
    <source>
        <dbReference type="ARBA" id="ARBA00022730"/>
    </source>
</evidence>
<evidence type="ECO:0000256" key="6">
    <source>
        <dbReference type="ARBA" id="ARBA00022679"/>
    </source>
</evidence>
<dbReference type="FunFam" id="3.40.1280.10:FF:000003">
    <property type="entry name" value="Ribosomal RNA small subunit methyltransferase"/>
    <property type="match status" value="1"/>
</dbReference>
<dbReference type="PANTHER" id="PTHR12636">
    <property type="entry name" value="NEP1/MRA1"/>
    <property type="match status" value="1"/>
</dbReference>
<evidence type="ECO:0000256" key="7">
    <source>
        <dbReference type="ARBA" id="ARBA00022691"/>
    </source>
</evidence>
<dbReference type="Proteomes" id="UP000054408">
    <property type="component" value="Unassembled WGS sequence"/>
</dbReference>
<protein>
    <recommendedName>
        <fullName evidence="13">Ribosomal RNA small subunit methyltransferase NEP1</fullName>
    </recommendedName>
</protein>
<dbReference type="GO" id="GO:0070475">
    <property type="term" value="P:rRNA base methylation"/>
    <property type="evidence" value="ECO:0007669"/>
    <property type="project" value="InterPro"/>
</dbReference>
<comment type="similarity">
    <text evidence="2">Belongs to the class IV-like SAM-binding methyltransferase superfamily. RNA methyltransferase NEP1 family.</text>
</comment>
<keyword evidence="10" id="KW-0539">Nucleus</keyword>
<keyword evidence="9" id="KW-0694">RNA-binding</keyword>
<keyword evidence="8" id="KW-0699">rRNA-binding</keyword>
<proteinExistence type="inferred from homology"/>
<gene>
    <name evidence="11" type="ORF">AMSG_09151</name>
</gene>
<evidence type="ECO:0000256" key="1">
    <source>
        <dbReference type="ARBA" id="ARBA00004604"/>
    </source>
</evidence>
<dbReference type="OMA" id="VIVILEH"/>
<dbReference type="Pfam" id="PF03587">
    <property type="entry name" value="EMG1"/>
    <property type="match status" value="1"/>
</dbReference>
<reference evidence="11 12" key="1">
    <citation type="submission" date="2010-05" db="EMBL/GenBank/DDBJ databases">
        <title>The Genome Sequence of Thecamonas trahens ATCC 50062.</title>
        <authorList>
            <consortium name="The Broad Institute Genome Sequencing Platform"/>
            <person name="Russ C."/>
            <person name="Cuomo C."/>
            <person name="Shea T."/>
            <person name="Young S.K."/>
            <person name="Zeng Q."/>
            <person name="Koehrsen M."/>
            <person name="Haas B."/>
            <person name="Borodovsky M."/>
            <person name="Guigo R."/>
            <person name="Alvarado L."/>
            <person name="Berlin A."/>
            <person name="Bochicchio J."/>
            <person name="Borenstein D."/>
            <person name="Chapman S."/>
            <person name="Chen Z."/>
            <person name="Freedman E."/>
            <person name="Gellesch M."/>
            <person name="Goldberg J."/>
            <person name="Griggs A."/>
            <person name="Gujja S."/>
            <person name="Heilman E."/>
            <person name="Heiman D."/>
            <person name="Hepburn T."/>
            <person name="Howarth C."/>
            <person name="Jen D."/>
            <person name="Larson L."/>
            <person name="Mehta T."/>
            <person name="Park D."/>
            <person name="Pearson M."/>
            <person name="Roberts A."/>
            <person name="Saif S."/>
            <person name="Shenoy N."/>
            <person name="Sisk P."/>
            <person name="Stolte C."/>
            <person name="Sykes S."/>
            <person name="Thomson T."/>
            <person name="Walk T."/>
            <person name="White J."/>
            <person name="Yandava C."/>
            <person name="Burger G."/>
            <person name="Gray M.W."/>
            <person name="Holland P.W.H."/>
            <person name="King N."/>
            <person name="Lang F.B.F."/>
            <person name="Roger A.J."/>
            <person name="Ruiz-Trillo I."/>
            <person name="Lander E."/>
            <person name="Nusbaum C."/>
        </authorList>
    </citation>
    <scope>NUCLEOTIDE SEQUENCE [LARGE SCALE GENOMIC DNA]</scope>
    <source>
        <strain evidence="11 12">ATCC 50062</strain>
    </source>
</reference>
<dbReference type="CDD" id="cd18088">
    <property type="entry name" value="Nep1-like"/>
    <property type="match status" value="1"/>
</dbReference>
<keyword evidence="4" id="KW-0698">rRNA processing</keyword>
<evidence type="ECO:0000313" key="12">
    <source>
        <dbReference type="Proteomes" id="UP000054408"/>
    </source>
</evidence>
<name>A0A0L0DLQ7_THETB</name>
<dbReference type="GO" id="GO:0032040">
    <property type="term" value="C:small-subunit processome"/>
    <property type="evidence" value="ECO:0007669"/>
    <property type="project" value="TreeGrafter"/>
</dbReference>
<evidence type="ECO:0000256" key="2">
    <source>
        <dbReference type="ARBA" id="ARBA00008115"/>
    </source>
</evidence>
<keyword evidence="3" id="KW-0690">Ribosome biogenesis</keyword>
<dbReference type="PANTHER" id="PTHR12636:SF5">
    <property type="entry name" value="RIBOSOMAL RNA SMALL SUBUNIT METHYLTRANSFERASE NEP1"/>
    <property type="match status" value="1"/>
</dbReference>
<comment type="subcellular location">
    <subcellularLocation>
        <location evidence="1">Nucleus</location>
        <location evidence="1">Nucleolus</location>
    </subcellularLocation>
</comment>
<sequence length="234" mass="25893">MSATREEATEYVKIPSGDGERENWKRLIVVIEDANLQTIKVGGSKGASFALMNSDDHRAWLSRNNIDVNLARPDITHQCLLMLLDSPLNKAGMLQIFIRTNKNVLIEVNPHTRIPRTFKRFSGLMVQLLHKLSIRAANGPTKLLKVIKNPVTKYFPTGCRRIGTSTEGKMVKLGEYVASLPEDEPVVFVVGGIARGQVNPDYVTETIAISEFPLSAAGVCSKICTAFEAKWDVL</sequence>
<dbReference type="SUPFAM" id="SSF75217">
    <property type="entry name" value="alpha/beta knot"/>
    <property type="match status" value="1"/>
</dbReference>
<evidence type="ECO:0000313" key="11">
    <source>
        <dbReference type="EMBL" id="KNC52976.1"/>
    </source>
</evidence>
<dbReference type="OrthoDB" id="269804at2759"/>
<evidence type="ECO:0000256" key="3">
    <source>
        <dbReference type="ARBA" id="ARBA00022517"/>
    </source>
</evidence>
<dbReference type="Gene3D" id="3.40.1280.10">
    <property type="match status" value="1"/>
</dbReference>
<keyword evidence="12" id="KW-1185">Reference proteome</keyword>
<evidence type="ECO:0000256" key="9">
    <source>
        <dbReference type="ARBA" id="ARBA00022884"/>
    </source>
</evidence>
<organism evidence="11 12">
    <name type="scientific">Thecamonas trahens ATCC 50062</name>
    <dbReference type="NCBI Taxonomy" id="461836"/>
    <lineage>
        <taxon>Eukaryota</taxon>
        <taxon>Apusozoa</taxon>
        <taxon>Apusomonadida</taxon>
        <taxon>Apusomonadidae</taxon>
        <taxon>Thecamonas</taxon>
    </lineage>
</organism>
<dbReference type="GeneID" id="25567669"/>
<dbReference type="GO" id="GO:0070037">
    <property type="term" value="F:rRNA (pseudouridine) methyltransferase activity"/>
    <property type="evidence" value="ECO:0007669"/>
    <property type="project" value="InterPro"/>
</dbReference>
<keyword evidence="6" id="KW-0808">Transferase</keyword>
<keyword evidence="7" id="KW-0949">S-adenosyl-L-methionine</keyword>
<evidence type="ECO:0000256" key="10">
    <source>
        <dbReference type="ARBA" id="ARBA00023242"/>
    </source>
</evidence>
<dbReference type="InterPro" id="IPR005304">
    <property type="entry name" value="Rbsml_bgen_MeTrfase_EMG1/NEP1"/>
</dbReference>
<dbReference type="InterPro" id="IPR029026">
    <property type="entry name" value="tRNA_m1G_MTases_N"/>
</dbReference>
<dbReference type="GO" id="GO:0019843">
    <property type="term" value="F:rRNA binding"/>
    <property type="evidence" value="ECO:0007669"/>
    <property type="project" value="UniProtKB-KW"/>
</dbReference>
<dbReference type="RefSeq" id="XP_013754866.1">
    <property type="nucleotide sequence ID" value="XM_013899412.1"/>
</dbReference>
<dbReference type="STRING" id="461836.A0A0L0DLQ7"/>
<evidence type="ECO:0008006" key="13">
    <source>
        <dbReference type="Google" id="ProtNLM"/>
    </source>
</evidence>